<keyword evidence="1" id="KW-1133">Transmembrane helix</keyword>
<proteinExistence type="predicted"/>
<dbReference type="AlphaFoldDB" id="A0A0M9A2Y6"/>
<keyword evidence="3" id="KW-1185">Reference proteome</keyword>
<dbReference type="EMBL" id="KQ435782">
    <property type="protein sequence ID" value="KOX74749.1"/>
    <property type="molecule type" value="Genomic_DNA"/>
</dbReference>
<evidence type="ECO:0000256" key="1">
    <source>
        <dbReference type="SAM" id="Phobius"/>
    </source>
</evidence>
<keyword evidence="1" id="KW-0472">Membrane</keyword>
<name>A0A0M9A2Y6_9HYME</name>
<sequence>MTARTMLKLAETVSDFHNRSLVNMCNENDLYMFDAGGGGAIAPLLVSIFLVLRSVGYSVCERKIRHDTTKEHGSVHSLDKWLRSDSPEWEIKPIEESYRIEEIVWLNRKEDPRSGKQLVDANICNWRPSGVAATAERTSARAAGCGCMGWCTEYRLTERNQAKEEDARCNDEIQRIHKEIDGIESERSDEDDDIVVGVRTRKIRVINSESESDSDAPQTSDKLEWTACDESREIPPRIKFTLGISMR</sequence>
<feature type="transmembrane region" description="Helical" evidence="1">
    <location>
        <begin position="40"/>
        <end position="60"/>
    </location>
</feature>
<organism evidence="2 3">
    <name type="scientific">Melipona quadrifasciata</name>
    <dbReference type="NCBI Taxonomy" id="166423"/>
    <lineage>
        <taxon>Eukaryota</taxon>
        <taxon>Metazoa</taxon>
        <taxon>Ecdysozoa</taxon>
        <taxon>Arthropoda</taxon>
        <taxon>Hexapoda</taxon>
        <taxon>Insecta</taxon>
        <taxon>Pterygota</taxon>
        <taxon>Neoptera</taxon>
        <taxon>Endopterygota</taxon>
        <taxon>Hymenoptera</taxon>
        <taxon>Apocrita</taxon>
        <taxon>Aculeata</taxon>
        <taxon>Apoidea</taxon>
        <taxon>Anthophila</taxon>
        <taxon>Apidae</taxon>
        <taxon>Melipona</taxon>
    </lineage>
</organism>
<evidence type="ECO:0000313" key="2">
    <source>
        <dbReference type="EMBL" id="KOX74749.1"/>
    </source>
</evidence>
<protein>
    <submittedName>
        <fullName evidence="2">Uncharacterized protein</fullName>
    </submittedName>
</protein>
<accession>A0A0M9A2Y6</accession>
<reference evidence="2 3" key="1">
    <citation type="submission" date="2015-07" db="EMBL/GenBank/DDBJ databases">
        <title>The genome of Melipona quadrifasciata.</title>
        <authorList>
            <person name="Pan H."/>
            <person name="Kapheim K."/>
        </authorList>
    </citation>
    <scope>NUCLEOTIDE SEQUENCE [LARGE SCALE GENOMIC DNA]</scope>
    <source>
        <strain evidence="2">0111107301</strain>
        <tissue evidence="2">Whole body</tissue>
    </source>
</reference>
<keyword evidence="1" id="KW-0812">Transmembrane</keyword>
<dbReference type="OrthoDB" id="7681398at2759"/>
<evidence type="ECO:0000313" key="3">
    <source>
        <dbReference type="Proteomes" id="UP000053105"/>
    </source>
</evidence>
<dbReference type="Proteomes" id="UP000053105">
    <property type="component" value="Unassembled WGS sequence"/>
</dbReference>
<gene>
    <name evidence="2" type="ORF">WN51_14687</name>
</gene>